<dbReference type="EMBL" id="JACATN010000003">
    <property type="protein sequence ID" value="MBT2161530.1"/>
    <property type="molecule type" value="Genomic_DNA"/>
</dbReference>
<dbReference type="InterPro" id="IPR050738">
    <property type="entry name" value="Sulfatase"/>
</dbReference>
<dbReference type="PANTHER" id="PTHR42693:SF53">
    <property type="entry name" value="ENDO-4-O-SULFATASE"/>
    <property type="match status" value="1"/>
</dbReference>
<keyword evidence="3" id="KW-0732">Signal</keyword>
<dbReference type="Proteomes" id="UP000740413">
    <property type="component" value="Unassembled WGS sequence"/>
</dbReference>
<reference evidence="6" key="1">
    <citation type="submission" date="2023-07" db="EMBL/GenBank/DDBJ databases">
        <title>Zobellia barbeyronii sp. nov., a new marine flavobacterium, isolated from green and red algae.</title>
        <authorList>
            <person name="Nedashkovskaya O.I."/>
            <person name="Otstavnykh N."/>
            <person name="Zhukova N."/>
            <person name="Guzev K."/>
            <person name="Chausova V."/>
            <person name="Tekutyeva L."/>
            <person name="Mikhailov V."/>
            <person name="Isaeva M."/>
        </authorList>
    </citation>
    <scope>NUCLEOTIDE SEQUENCE [LARGE SCALE GENOMIC DNA]</scope>
    <source>
        <strain evidence="6">KMM 6746</strain>
    </source>
</reference>
<evidence type="ECO:0000256" key="2">
    <source>
        <dbReference type="ARBA" id="ARBA00022801"/>
    </source>
</evidence>
<name>A0ABS5WF93_9FLAO</name>
<feature type="domain" description="Sulfatase N-terminal" evidence="4">
    <location>
        <begin position="49"/>
        <end position="159"/>
    </location>
</feature>
<proteinExistence type="inferred from homology"/>
<dbReference type="InterPro" id="IPR017850">
    <property type="entry name" value="Alkaline_phosphatase_core_sf"/>
</dbReference>
<sequence>MTFRIFSFVVLIVSVMSAGAQDGKEPSQPNKAGIYDFIPGLKKSQDLRHLVNLQKREETIPERLKTVGYSTALVGKWQCGSLFNNRAQPQPDYFGFDYWFATHTNASPSHENLKKFVRNGENVGPIEGFSCQIVVDKAFSWLDKKDNDNPFYLQVIFHEPIALLEEIIET</sequence>
<comment type="similarity">
    <text evidence="1">Belongs to the sulfatase family.</text>
</comment>
<accession>A0ABS5WF93</accession>
<evidence type="ECO:0000313" key="6">
    <source>
        <dbReference type="Proteomes" id="UP000740413"/>
    </source>
</evidence>
<gene>
    <name evidence="5" type="ORF">HW347_09645</name>
</gene>
<evidence type="ECO:0000256" key="1">
    <source>
        <dbReference type="ARBA" id="ARBA00008779"/>
    </source>
</evidence>
<keyword evidence="6" id="KW-1185">Reference proteome</keyword>
<dbReference type="Pfam" id="PF00884">
    <property type="entry name" value="Sulfatase"/>
    <property type="match status" value="1"/>
</dbReference>
<comment type="caution">
    <text evidence="5">The sequence shown here is derived from an EMBL/GenBank/DDBJ whole genome shotgun (WGS) entry which is preliminary data.</text>
</comment>
<feature type="chain" id="PRO_5047369312" evidence="3">
    <location>
        <begin position="21"/>
        <end position="170"/>
    </location>
</feature>
<protein>
    <submittedName>
        <fullName evidence="5">Sulfatase-like hydrolase/transferase</fullName>
    </submittedName>
</protein>
<dbReference type="RefSeq" id="WP_214611691.1">
    <property type="nucleotide sequence ID" value="NZ_JACATN010000003.1"/>
</dbReference>
<evidence type="ECO:0000313" key="5">
    <source>
        <dbReference type="EMBL" id="MBT2161530.1"/>
    </source>
</evidence>
<evidence type="ECO:0000259" key="4">
    <source>
        <dbReference type="Pfam" id="PF00884"/>
    </source>
</evidence>
<dbReference type="PANTHER" id="PTHR42693">
    <property type="entry name" value="ARYLSULFATASE FAMILY MEMBER"/>
    <property type="match status" value="1"/>
</dbReference>
<dbReference type="Gene3D" id="3.40.720.10">
    <property type="entry name" value="Alkaline Phosphatase, subunit A"/>
    <property type="match status" value="1"/>
</dbReference>
<feature type="signal peptide" evidence="3">
    <location>
        <begin position="1"/>
        <end position="20"/>
    </location>
</feature>
<keyword evidence="2" id="KW-0378">Hydrolase</keyword>
<dbReference type="SUPFAM" id="SSF53649">
    <property type="entry name" value="Alkaline phosphatase-like"/>
    <property type="match status" value="1"/>
</dbReference>
<dbReference type="InterPro" id="IPR000917">
    <property type="entry name" value="Sulfatase_N"/>
</dbReference>
<organism evidence="5 6">
    <name type="scientific">Zobellia barbeyronii</name>
    <dbReference type="NCBI Taxonomy" id="2748009"/>
    <lineage>
        <taxon>Bacteria</taxon>
        <taxon>Pseudomonadati</taxon>
        <taxon>Bacteroidota</taxon>
        <taxon>Flavobacteriia</taxon>
        <taxon>Flavobacteriales</taxon>
        <taxon>Flavobacteriaceae</taxon>
        <taxon>Zobellia</taxon>
    </lineage>
</organism>
<evidence type="ECO:0000256" key="3">
    <source>
        <dbReference type="SAM" id="SignalP"/>
    </source>
</evidence>